<proteinExistence type="predicted"/>
<keyword evidence="1" id="KW-1133">Transmembrane helix</keyword>
<feature type="transmembrane region" description="Helical" evidence="1">
    <location>
        <begin position="32"/>
        <end position="58"/>
    </location>
</feature>
<evidence type="ECO:0000313" key="2">
    <source>
        <dbReference type="EMBL" id="MBU5673540.1"/>
    </source>
</evidence>
<feature type="transmembrane region" description="Helical" evidence="1">
    <location>
        <begin position="115"/>
        <end position="143"/>
    </location>
</feature>
<evidence type="ECO:0000313" key="3">
    <source>
        <dbReference type="Proteomes" id="UP000743001"/>
    </source>
</evidence>
<feature type="transmembrane region" description="Helical" evidence="1">
    <location>
        <begin position="70"/>
        <end position="89"/>
    </location>
</feature>
<feature type="transmembrane region" description="Helical" evidence="1">
    <location>
        <begin position="374"/>
        <end position="397"/>
    </location>
</feature>
<name>A0ABS6FTK6_9BACL</name>
<keyword evidence="3" id="KW-1185">Reference proteome</keyword>
<dbReference type="EMBL" id="JAHLQJ010000015">
    <property type="protein sequence ID" value="MBU5673540.1"/>
    <property type="molecule type" value="Genomic_DNA"/>
</dbReference>
<keyword evidence="1" id="KW-0812">Transmembrane</keyword>
<keyword evidence="1" id="KW-0472">Membrane</keyword>
<protein>
    <submittedName>
        <fullName evidence="2">ABC transporter permease</fullName>
    </submittedName>
</protein>
<dbReference type="InterPro" id="IPR010288">
    <property type="entry name" value="EcsB_ABC"/>
</dbReference>
<dbReference type="Pfam" id="PF05975">
    <property type="entry name" value="EcsB"/>
    <property type="match status" value="1"/>
</dbReference>
<accession>A0ABS6FTK6</accession>
<dbReference type="Proteomes" id="UP000743001">
    <property type="component" value="Unassembled WGS sequence"/>
</dbReference>
<reference evidence="2 3" key="1">
    <citation type="submission" date="2021-06" db="EMBL/GenBank/DDBJ databases">
        <authorList>
            <person name="Sun Q."/>
            <person name="Li D."/>
        </authorList>
    </citation>
    <scope>NUCLEOTIDE SEQUENCE [LARGE SCALE GENOMIC DNA]</scope>
    <source>
        <strain evidence="2 3">MSJ-6</strain>
    </source>
</reference>
<evidence type="ECO:0000256" key="1">
    <source>
        <dbReference type="SAM" id="Phobius"/>
    </source>
</evidence>
<sequence length="431" mass="48279">MFQQIDMNRLTSAVTVPRLFWRRWLDHVRQQASVLHAVIDAVVFLYIGIPAVLLLGRAYIGLWREALPEWILQLPAAAVPGLLLLLLHYSKGLILFIEPADSLFLRQERRWMRGLIMRAVIAGSLASYVKLTVIVLLLAPILVRGFSMEWGELSQMLAGLCAFQTAANLTDHLIRVKHARWKRWIWISLSGLTVTAAFLAWYFLTDWGQGLSWLIPLGCLGLSAVLAILRLRLRGRLESELREELRGRTRLTALLMSQSIPPPKPERSRPWLFRGSRRLLRSSLPGDRAAELAAKSFFRGQELRTYAGFTLLGCAAVIFPPFPVNLIVYLGLVLLLSHGVNESRKFFFRSSLMGILCGAREAEAASSARTMKMLLFPALMLMTCSFFFSITHAWWGILPGMAAGYAVSLVAGSVAPVLFSTGFRRMSKPGS</sequence>
<feature type="transmembrane region" description="Helical" evidence="1">
    <location>
        <begin position="306"/>
        <end position="334"/>
    </location>
</feature>
<organism evidence="2 3">
    <name type="scientific">Paenibacillus brevis</name>
    <dbReference type="NCBI Taxonomy" id="2841508"/>
    <lineage>
        <taxon>Bacteria</taxon>
        <taxon>Bacillati</taxon>
        <taxon>Bacillota</taxon>
        <taxon>Bacilli</taxon>
        <taxon>Bacillales</taxon>
        <taxon>Paenibacillaceae</taxon>
        <taxon>Paenibacillus</taxon>
    </lineage>
</organism>
<feature type="transmembrane region" description="Helical" evidence="1">
    <location>
        <begin position="403"/>
        <end position="423"/>
    </location>
</feature>
<feature type="transmembrane region" description="Helical" evidence="1">
    <location>
        <begin position="186"/>
        <end position="204"/>
    </location>
</feature>
<feature type="transmembrane region" description="Helical" evidence="1">
    <location>
        <begin position="210"/>
        <end position="229"/>
    </location>
</feature>
<comment type="caution">
    <text evidence="2">The sequence shown here is derived from an EMBL/GenBank/DDBJ whole genome shotgun (WGS) entry which is preliminary data.</text>
</comment>
<gene>
    <name evidence="2" type="ORF">KQJ23_17045</name>
</gene>